<comment type="caution">
    <text evidence="1">The sequence shown here is derived from an EMBL/GenBank/DDBJ whole genome shotgun (WGS) entry which is preliminary data.</text>
</comment>
<accession>A0A327KTB5</accession>
<sequence>MSTESDLREKLQKIEALFAGAKTPGERIAAEAALQRVHTRLADARRDAPRPELRGVSADSILTHLLVGLYRRVHPGALIGGLAAMIGWSMLTGDTSWTGNTLVFLIGTIGTRRYIRRVFAPW</sequence>
<gene>
    <name evidence="1" type="ORF">CH338_03590</name>
</gene>
<dbReference type="RefSeq" id="WP_111355651.1">
    <property type="nucleotide sequence ID" value="NZ_NHSK01000147.1"/>
</dbReference>
<dbReference type="Proteomes" id="UP000248863">
    <property type="component" value="Unassembled WGS sequence"/>
</dbReference>
<evidence type="ECO:0000313" key="1">
    <source>
        <dbReference type="EMBL" id="RAI41256.1"/>
    </source>
</evidence>
<dbReference type="EMBL" id="NPEU01000021">
    <property type="protein sequence ID" value="RAI41256.1"/>
    <property type="molecule type" value="Genomic_DNA"/>
</dbReference>
<proteinExistence type="predicted"/>
<name>A0A327KTB5_9BRAD</name>
<evidence type="ECO:0000313" key="2">
    <source>
        <dbReference type="Proteomes" id="UP000248863"/>
    </source>
</evidence>
<dbReference type="AlphaFoldDB" id="A0A327KTB5"/>
<protein>
    <submittedName>
        <fullName evidence="1">Uncharacterized protein</fullName>
    </submittedName>
</protein>
<keyword evidence="2" id="KW-1185">Reference proteome</keyword>
<organism evidence="1 2">
    <name type="scientific">Rhodoplanes elegans</name>
    <dbReference type="NCBI Taxonomy" id="29408"/>
    <lineage>
        <taxon>Bacteria</taxon>
        <taxon>Pseudomonadati</taxon>
        <taxon>Pseudomonadota</taxon>
        <taxon>Alphaproteobacteria</taxon>
        <taxon>Hyphomicrobiales</taxon>
        <taxon>Nitrobacteraceae</taxon>
        <taxon>Rhodoplanes</taxon>
    </lineage>
</organism>
<reference evidence="1 2" key="1">
    <citation type="submission" date="2017-07" db="EMBL/GenBank/DDBJ databases">
        <title>Draft Genome Sequences of Select Purple Nonsulfur Bacteria.</title>
        <authorList>
            <person name="Lasarre B."/>
            <person name="Mckinlay J.B."/>
        </authorList>
    </citation>
    <scope>NUCLEOTIDE SEQUENCE [LARGE SCALE GENOMIC DNA]</scope>
    <source>
        <strain evidence="1 2">DSM 11907</strain>
    </source>
</reference>
<dbReference type="OrthoDB" id="558552at2"/>